<evidence type="ECO:0000313" key="2">
    <source>
        <dbReference type="EMBL" id="KAG0589552.1"/>
    </source>
</evidence>
<protein>
    <recommendedName>
        <fullName evidence="4">MADS-box domain-containing protein</fullName>
    </recommendedName>
</protein>
<dbReference type="Gene3D" id="3.40.1810.10">
    <property type="entry name" value="Transcription factor, MADS-box"/>
    <property type="match status" value="1"/>
</dbReference>
<dbReference type="GO" id="GO:0046983">
    <property type="term" value="F:protein dimerization activity"/>
    <property type="evidence" value="ECO:0007669"/>
    <property type="project" value="InterPro"/>
</dbReference>
<keyword evidence="3" id="KW-1185">Reference proteome</keyword>
<name>A0A8T0J2V5_CERPU</name>
<reference evidence="2" key="1">
    <citation type="submission" date="2020-06" db="EMBL/GenBank/DDBJ databases">
        <title>WGS assembly of Ceratodon purpureus strain R40.</title>
        <authorList>
            <person name="Carey S.B."/>
            <person name="Jenkins J."/>
            <person name="Shu S."/>
            <person name="Lovell J.T."/>
            <person name="Sreedasyam A."/>
            <person name="Maumus F."/>
            <person name="Tiley G.P."/>
            <person name="Fernandez-Pozo N."/>
            <person name="Barry K."/>
            <person name="Chen C."/>
            <person name="Wang M."/>
            <person name="Lipzen A."/>
            <person name="Daum C."/>
            <person name="Saski C.A."/>
            <person name="Payton A.C."/>
            <person name="Mcbreen J.C."/>
            <person name="Conrad R.E."/>
            <person name="Kollar L.M."/>
            <person name="Olsson S."/>
            <person name="Huttunen S."/>
            <person name="Landis J.B."/>
            <person name="Wickett N.J."/>
            <person name="Johnson M.G."/>
            <person name="Rensing S.A."/>
            <person name="Grimwood J."/>
            <person name="Schmutz J."/>
            <person name="Mcdaniel S.F."/>
        </authorList>
    </citation>
    <scope>NUCLEOTIDE SEQUENCE</scope>
    <source>
        <strain evidence="2">R40</strain>
    </source>
</reference>
<dbReference type="SUPFAM" id="SSF55455">
    <property type="entry name" value="SRF-like"/>
    <property type="match status" value="1"/>
</dbReference>
<comment type="caution">
    <text evidence="2">The sequence shown here is derived from an EMBL/GenBank/DDBJ whole genome shotgun (WGS) entry which is preliminary data.</text>
</comment>
<evidence type="ECO:0000256" key="1">
    <source>
        <dbReference type="SAM" id="MobiDB-lite"/>
    </source>
</evidence>
<evidence type="ECO:0000313" key="3">
    <source>
        <dbReference type="Proteomes" id="UP000822688"/>
    </source>
</evidence>
<dbReference type="EMBL" id="CM026421">
    <property type="protein sequence ID" value="KAG0589552.1"/>
    <property type="molecule type" value="Genomic_DNA"/>
</dbReference>
<sequence length="349" mass="39123">MGRKPKGKINTLFRRFEGLKNKAEALGNSCNCQVAFIVIPPNGCNNDEVIDLSVNGSVMEIVQKYATIQQQHPGREQSIYIPDSKNLVSQQPGVPNVERNDYELPSSVDPYIRQTIPGGMDQTYYAPPLAHGVQPVVTSPNAHVGSNEQVSMPQQMQRCAEHCRMYGMYGMPQEYYGMVRHCGNHIPQQYINRVPMQQGNVIPQQQGHEAIYRSFQLHQENVRSSNTLLRNEMQASAVQHSEAPLIPDSYFQHSEAPLIPDSYFQHNEAPPIPDLDFQHSEAPPIPDWDPDLDFQHNEAPPIPDLDFQHSEAPGMAGAPPSGYSPYIPPPLPDRHDSPATIMDETQFLP</sequence>
<organism evidence="2 3">
    <name type="scientific">Ceratodon purpureus</name>
    <name type="common">Fire moss</name>
    <name type="synonym">Dicranum purpureum</name>
    <dbReference type="NCBI Taxonomy" id="3225"/>
    <lineage>
        <taxon>Eukaryota</taxon>
        <taxon>Viridiplantae</taxon>
        <taxon>Streptophyta</taxon>
        <taxon>Embryophyta</taxon>
        <taxon>Bryophyta</taxon>
        <taxon>Bryophytina</taxon>
        <taxon>Bryopsida</taxon>
        <taxon>Dicranidae</taxon>
        <taxon>Pseudoditrichales</taxon>
        <taxon>Ditrichaceae</taxon>
        <taxon>Ceratodon</taxon>
    </lineage>
</organism>
<dbReference type="GO" id="GO:0003677">
    <property type="term" value="F:DNA binding"/>
    <property type="evidence" value="ECO:0007669"/>
    <property type="project" value="InterPro"/>
</dbReference>
<feature type="region of interest" description="Disordered" evidence="1">
    <location>
        <begin position="263"/>
        <end position="349"/>
    </location>
</feature>
<dbReference type="AlphaFoldDB" id="A0A8T0J2V5"/>
<accession>A0A8T0J2V5</accession>
<dbReference type="InterPro" id="IPR036879">
    <property type="entry name" value="TF_MADSbox_sf"/>
</dbReference>
<proteinExistence type="predicted"/>
<dbReference type="Proteomes" id="UP000822688">
    <property type="component" value="Chromosome 1"/>
</dbReference>
<gene>
    <name evidence="2" type="ORF">KC19_1G028700</name>
</gene>
<evidence type="ECO:0008006" key="4">
    <source>
        <dbReference type="Google" id="ProtNLM"/>
    </source>
</evidence>